<dbReference type="AlphaFoldDB" id="A0A9W7B1E2"/>
<gene>
    <name evidence="3" type="ORF">TrST_g13859</name>
</gene>
<dbReference type="InterPro" id="IPR012338">
    <property type="entry name" value="Beta-lactam/transpept-like"/>
</dbReference>
<keyword evidence="4" id="KW-1185">Reference proteome</keyword>
<dbReference type="Pfam" id="PF00144">
    <property type="entry name" value="Beta-lactamase"/>
    <property type="match status" value="1"/>
</dbReference>
<feature type="domain" description="Beta-lactamase-related" evidence="2">
    <location>
        <begin position="62"/>
        <end position="445"/>
    </location>
</feature>
<accession>A0A9W7B1E2</accession>
<keyword evidence="1" id="KW-0732">Signal</keyword>
<dbReference type="OrthoDB" id="410130at2759"/>
<feature type="signal peptide" evidence="1">
    <location>
        <begin position="1"/>
        <end position="25"/>
    </location>
</feature>
<sequence length="644" mass="69304">MKFPVVGGLGGLMGIIVLSLGWAAGQQPCDCPQGYKCKEAGSATPATPFAPSGETFVETSCFDEILTQFMIDNDIPGGAVAVMKDGEIVYEQGYGTRDAPGVGDDTTLMRPALSNTPFRQASLSKPVTALAIMALVERGDLGLHDTPFSWDGGLLGHTYGTPIDDRVNQITIRQLLRHTGGWDRDVGGDTMFQYGAAAAANGGGIEVGANARLVNCNDFISYAVRNLYLDNNPGETYAYSNLGYCILGRVIEMVVGGPDPVFDDGSMSYSGISYEEAVRNLIMDPAGIPSSEFYMGSSLLSEIPDAEAEYTCTDLTGNIGCDTDVTPTSVFPGEPFAPAPYGRWSMKTMDAHGGWVASPRAMLKLMKAFWEPHCGSGAALGCLLSAANMAEVKDISHGSGNYGFGFVGNEYGNYWHTGSLPGTASLLVLSNTGLAWNLVFNKEAGSGGYNGDFDSMMWSATGCISDWPSSYTYNLNSLEESVDYPPRSFLGWSEKTRTQTPTQFTRADEGTGWCVDQYGDEGRNRRIGYVQIAAACEGACEGDELCVGYASNPVDGDCVIYTDEMRDEVHPGFNWIEGGAAEEFEIVGSANCGADCWDQAVCRVPSWGRRVEEGEREREGGGWEGLRRKLFGEFVPEYCEEILE</sequence>
<reference evidence="4" key="1">
    <citation type="journal article" date="2023" name="Commun. Biol.">
        <title>Genome analysis of Parmales, the sister group of diatoms, reveals the evolutionary specialization of diatoms from phago-mixotrophs to photoautotrophs.</title>
        <authorList>
            <person name="Ban H."/>
            <person name="Sato S."/>
            <person name="Yoshikawa S."/>
            <person name="Yamada K."/>
            <person name="Nakamura Y."/>
            <person name="Ichinomiya M."/>
            <person name="Sato N."/>
            <person name="Blanc-Mathieu R."/>
            <person name="Endo H."/>
            <person name="Kuwata A."/>
            <person name="Ogata H."/>
        </authorList>
    </citation>
    <scope>NUCLEOTIDE SEQUENCE [LARGE SCALE GENOMIC DNA]</scope>
    <source>
        <strain evidence="4">NIES 3701</strain>
    </source>
</reference>
<dbReference type="Gene3D" id="3.40.710.10">
    <property type="entry name" value="DD-peptidase/beta-lactamase superfamily"/>
    <property type="match status" value="1"/>
</dbReference>
<dbReference type="PANTHER" id="PTHR46825">
    <property type="entry name" value="D-ALANYL-D-ALANINE-CARBOXYPEPTIDASE/ENDOPEPTIDASE AMPH"/>
    <property type="match status" value="1"/>
</dbReference>
<proteinExistence type="predicted"/>
<evidence type="ECO:0000259" key="2">
    <source>
        <dbReference type="Pfam" id="PF00144"/>
    </source>
</evidence>
<comment type="caution">
    <text evidence="3">The sequence shown here is derived from an EMBL/GenBank/DDBJ whole genome shotgun (WGS) entry which is preliminary data.</text>
</comment>
<dbReference type="PANTHER" id="PTHR46825:SF9">
    <property type="entry name" value="BETA-LACTAMASE-RELATED DOMAIN-CONTAINING PROTEIN"/>
    <property type="match status" value="1"/>
</dbReference>
<evidence type="ECO:0000313" key="4">
    <source>
        <dbReference type="Proteomes" id="UP001165085"/>
    </source>
</evidence>
<dbReference type="EMBL" id="BRXY01000213">
    <property type="protein sequence ID" value="GMH77770.1"/>
    <property type="molecule type" value="Genomic_DNA"/>
</dbReference>
<evidence type="ECO:0000313" key="3">
    <source>
        <dbReference type="EMBL" id="GMH77770.1"/>
    </source>
</evidence>
<dbReference type="SUPFAM" id="SSF56601">
    <property type="entry name" value="beta-lactamase/transpeptidase-like"/>
    <property type="match status" value="1"/>
</dbReference>
<protein>
    <recommendedName>
        <fullName evidence="2">Beta-lactamase-related domain-containing protein</fullName>
    </recommendedName>
</protein>
<dbReference type="Proteomes" id="UP001165085">
    <property type="component" value="Unassembled WGS sequence"/>
</dbReference>
<name>A0A9W7B1E2_9STRA</name>
<feature type="chain" id="PRO_5040890526" description="Beta-lactamase-related domain-containing protein" evidence="1">
    <location>
        <begin position="26"/>
        <end position="644"/>
    </location>
</feature>
<dbReference type="InterPro" id="IPR001466">
    <property type="entry name" value="Beta-lactam-related"/>
</dbReference>
<organism evidence="3 4">
    <name type="scientific">Triparma strigata</name>
    <dbReference type="NCBI Taxonomy" id="1606541"/>
    <lineage>
        <taxon>Eukaryota</taxon>
        <taxon>Sar</taxon>
        <taxon>Stramenopiles</taxon>
        <taxon>Ochrophyta</taxon>
        <taxon>Bolidophyceae</taxon>
        <taxon>Parmales</taxon>
        <taxon>Triparmaceae</taxon>
        <taxon>Triparma</taxon>
    </lineage>
</organism>
<evidence type="ECO:0000256" key="1">
    <source>
        <dbReference type="SAM" id="SignalP"/>
    </source>
</evidence>
<dbReference type="InterPro" id="IPR050491">
    <property type="entry name" value="AmpC-like"/>
</dbReference>